<dbReference type="OrthoDB" id="9984024at2759"/>
<gene>
    <name evidence="1" type="ORF">AURDEDRAFT_188735</name>
</gene>
<dbReference type="InParanoid" id="J0CXG2"/>
<protein>
    <submittedName>
        <fullName evidence="1">Six-hairpin glycosidase</fullName>
    </submittedName>
</protein>
<dbReference type="PANTHER" id="PTHR47791:SF3">
    <property type="entry name" value="MEIOTICALLY UP-REGULATED GENE 191 PROTEIN"/>
    <property type="match status" value="1"/>
</dbReference>
<evidence type="ECO:0000313" key="2">
    <source>
        <dbReference type="Proteomes" id="UP000006514"/>
    </source>
</evidence>
<accession>J0CXG2</accession>
<dbReference type="OMA" id="ANTHEHR"/>
<dbReference type="eggNOG" id="ENOG502S9UU">
    <property type="taxonomic scope" value="Eukaryota"/>
</dbReference>
<name>J0CXG2_AURST</name>
<keyword evidence="1" id="KW-0378">Hydrolase</keyword>
<dbReference type="InterPro" id="IPR005198">
    <property type="entry name" value="Glyco_hydro_76"/>
</dbReference>
<dbReference type="GO" id="GO:0016798">
    <property type="term" value="F:hydrolase activity, acting on glycosyl bonds"/>
    <property type="evidence" value="ECO:0007669"/>
    <property type="project" value="UniProtKB-KW"/>
</dbReference>
<dbReference type="AlphaFoldDB" id="J0CXG2"/>
<dbReference type="InterPro" id="IPR008928">
    <property type="entry name" value="6-hairpin_glycosidase_sf"/>
</dbReference>
<keyword evidence="1" id="KW-0326">Glycosidase</keyword>
<dbReference type="SUPFAM" id="SSF48208">
    <property type="entry name" value="Six-hairpin glycosidases"/>
    <property type="match status" value="1"/>
</dbReference>
<evidence type="ECO:0000313" key="1">
    <source>
        <dbReference type="EMBL" id="EJD35437.1"/>
    </source>
</evidence>
<organism evidence="1 2">
    <name type="scientific">Auricularia subglabra (strain TFB-10046 / SS5)</name>
    <name type="common">White-rot fungus</name>
    <name type="synonym">Auricularia delicata (strain TFB10046)</name>
    <dbReference type="NCBI Taxonomy" id="717982"/>
    <lineage>
        <taxon>Eukaryota</taxon>
        <taxon>Fungi</taxon>
        <taxon>Dikarya</taxon>
        <taxon>Basidiomycota</taxon>
        <taxon>Agaricomycotina</taxon>
        <taxon>Agaricomycetes</taxon>
        <taxon>Auriculariales</taxon>
        <taxon>Auriculariaceae</taxon>
        <taxon>Auricularia</taxon>
    </lineage>
</organism>
<dbReference type="PANTHER" id="PTHR47791">
    <property type="entry name" value="MEIOTICALLY UP-REGULATED GENE 191 PROTEIN"/>
    <property type="match status" value="1"/>
</dbReference>
<dbReference type="Proteomes" id="UP000006514">
    <property type="component" value="Unassembled WGS sequence"/>
</dbReference>
<sequence length="405" mass="45306">MVYIPRLVTRVCQGKNTTNALGLDYSIPSEWNQVTIDKSYDEINGIAQKAINVMRDTFWGPDPAKVDFGWGTGTTLSALAYKDMVASTKDNHDFVKAVMQAAKNHNENFDPYGYNDDAQWWGTTAFYAYRAYGDQEFLGWAIDVWNWVASSQITPDQAAAGKSPVRDQAIKSECNGKSNAGAMFWRSPSSERTDMGVNVITTGLFETLSAYLAEATGEQKYLDAAIQAYEFITRSMFREDPNIPLDGMSLTDCGANNWVFTYNTGKFIEGAVILSSLTKDDKYKNQALKTIVDAVKKVENWNDGHGFITEGQDGDPAKGNDGRQFKAIYVRALTEVARREWQNSDLRNLLYQYININYNAAITKDTDGNGNYGLTWKGPYAGPYESAQMNILDLLVAGVEFNWKR</sequence>
<dbReference type="EMBL" id="JH687890">
    <property type="protein sequence ID" value="EJD35437.1"/>
    <property type="molecule type" value="Genomic_DNA"/>
</dbReference>
<dbReference type="Gene3D" id="1.50.10.20">
    <property type="match status" value="1"/>
</dbReference>
<dbReference type="FunCoup" id="J0CXG2">
    <property type="interactions" value="5"/>
</dbReference>
<dbReference type="KEGG" id="adl:AURDEDRAFT_188735"/>
<reference evidence="2" key="1">
    <citation type="journal article" date="2012" name="Science">
        <title>The Paleozoic origin of enzymatic lignin decomposition reconstructed from 31 fungal genomes.</title>
        <authorList>
            <person name="Floudas D."/>
            <person name="Binder M."/>
            <person name="Riley R."/>
            <person name="Barry K."/>
            <person name="Blanchette R.A."/>
            <person name="Henrissat B."/>
            <person name="Martinez A.T."/>
            <person name="Otillar R."/>
            <person name="Spatafora J.W."/>
            <person name="Yadav J.S."/>
            <person name="Aerts A."/>
            <person name="Benoit I."/>
            <person name="Boyd A."/>
            <person name="Carlson A."/>
            <person name="Copeland A."/>
            <person name="Coutinho P.M."/>
            <person name="de Vries R.P."/>
            <person name="Ferreira P."/>
            <person name="Findley K."/>
            <person name="Foster B."/>
            <person name="Gaskell J."/>
            <person name="Glotzer D."/>
            <person name="Gorecki P."/>
            <person name="Heitman J."/>
            <person name="Hesse C."/>
            <person name="Hori C."/>
            <person name="Igarashi K."/>
            <person name="Jurgens J.A."/>
            <person name="Kallen N."/>
            <person name="Kersten P."/>
            <person name="Kohler A."/>
            <person name="Kuees U."/>
            <person name="Kumar T.K.A."/>
            <person name="Kuo A."/>
            <person name="LaButti K."/>
            <person name="Larrondo L.F."/>
            <person name="Lindquist E."/>
            <person name="Ling A."/>
            <person name="Lombard V."/>
            <person name="Lucas S."/>
            <person name="Lundell T."/>
            <person name="Martin R."/>
            <person name="McLaughlin D.J."/>
            <person name="Morgenstern I."/>
            <person name="Morin E."/>
            <person name="Murat C."/>
            <person name="Nagy L.G."/>
            <person name="Nolan M."/>
            <person name="Ohm R.A."/>
            <person name="Patyshakuliyeva A."/>
            <person name="Rokas A."/>
            <person name="Ruiz-Duenas F.J."/>
            <person name="Sabat G."/>
            <person name="Salamov A."/>
            <person name="Samejima M."/>
            <person name="Schmutz J."/>
            <person name="Slot J.C."/>
            <person name="St John F."/>
            <person name="Stenlid J."/>
            <person name="Sun H."/>
            <person name="Sun S."/>
            <person name="Syed K."/>
            <person name="Tsang A."/>
            <person name="Wiebenga A."/>
            <person name="Young D."/>
            <person name="Pisabarro A."/>
            <person name="Eastwood D.C."/>
            <person name="Martin F."/>
            <person name="Cullen D."/>
            <person name="Grigoriev I.V."/>
            <person name="Hibbett D.S."/>
        </authorList>
    </citation>
    <scope>NUCLEOTIDE SEQUENCE [LARGE SCALE GENOMIC DNA]</scope>
    <source>
        <strain evidence="2">TFB10046</strain>
    </source>
</reference>
<dbReference type="Pfam" id="PF03663">
    <property type="entry name" value="Glyco_hydro_76"/>
    <property type="match status" value="1"/>
</dbReference>
<dbReference type="InterPro" id="IPR053169">
    <property type="entry name" value="MUG_Protein"/>
</dbReference>
<dbReference type="GO" id="GO:0005975">
    <property type="term" value="P:carbohydrate metabolic process"/>
    <property type="evidence" value="ECO:0007669"/>
    <property type="project" value="InterPro"/>
</dbReference>
<proteinExistence type="predicted"/>
<keyword evidence="2" id="KW-1185">Reference proteome</keyword>